<gene>
    <name evidence="1" type="ORF">L6164_036195</name>
</gene>
<reference evidence="1 2" key="1">
    <citation type="journal article" date="2022" name="DNA Res.">
        <title>Chromosomal-level genome assembly of the orchid tree Bauhinia variegata (Leguminosae; Cercidoideae) supports the allotetraploid origin hypothesis of Bauhinia.</title>
        <authorList>
            <person name="Zhong Y."/>
            <person name="Chen Y."/>
            <person name="Zheng D."/>
            <person name="Pang J."/>
            <person name="Liu Y."/>
            <person name="Luo S."/>
            <person name="Meng S."/>
            <person name="Qian L."/>
            <person name="Wei D."/>
            <person name="Dai S."/>
            <person name="Zhou R."/>
        </authorList>
    </citation>
    <scope>NUCLEOTIDE SEQUENCE [LARGE SCALE GENOMIC DNA]</scope>
    <source>
        <strain evidence="1">BV-YZ2020</strain>
    </source>
</reference>
<organism evidence="1 2">
    <name type="scientific">Bauhinia variegata</name>
    <name type="common">Purple orchid tree</name>
    <name type="synonym">Phanera variegata</name>
    <dbReference type="NCBI Taxonomy" id="167791"/>
    <lineage>
        <taxon>Eukaryota</taxon>
        <taxon>Viridiplantae</taxon>
        <taxon>Streptophyta</taxon>
        <taxon>Embryophyta</taxon>
        <taxon>Tracheophyta</taxon>
        <taxon>Spermatophyta</taxon>
        <taxon>Magnoliopsida</taxon>
        <taxon>eudicotyledons</taxon>
        <taxon>Gunneridae</taxon>
        <taxon>Pentapetalae</taxon>
        <taxon>rosids</taxon>
        <taxon>fabids</taxon>
        <taxon>Fabales</taxon>
        <taxon>Fabaceae</taxon>
        <taxon>Cercidoideae</taxon>
        <taxon>Cercideae</taxon>
        <taxon>Bauhiniinae</taxon>
        <taxon>Bauhinia</taxon>
    </lineage>
</organism>
<protein>
    <submittedName>
        <fullName evidence="1">Uncharacterized protein</fullName>
    </submittedName>
</protein>
<sequence>MASSALRLRHALRTLSNLQLSFSASTVTRAWPFSSPFNHAISSASPSSQSPALLAQARAFKSSPISLLSARSSYNNDLNEIGPDTILFEGCDYNHWLIVMDFPKDSKPTPEQMVETYEQTCAKGLGISVEEAKKKIYACSTTTYTGFQCVMTEEESEKFNGVPGVIFVLPDSYIDPQNKEYGGDKYINGTIIPRPPPVQYARRRERTRNHDQPRNPSSNYQGFMQGDGRNHGPSQNQSPHLNYSPPSENYAPKQSYNPPSQQYAPQQNYGSTSPKFSPQQHYGPTSQQYAQHQNLGPAPTPGGAGAYQTQGGNLAPPYQSNFNQAGEGYSYPQEQRRFQQGYPAPDQGNLGAGSRSHGPVQRTEAAYGQGANPGYGHNFSGHREGQVFTREEQWNAQGAQRSFASPGQTGSEHGQGQRRDPVPPRGGAGPQGGNFAPPYQSNFNQARQGNYHPQDQRGSQQGYLPPDQSDFTGGSPYGGPVQNAHYGQGMGYQGTSSAYDPGLEEWKQPSEKRARELGQAGGAHINNFSYGSSSCFVILLFVIQCFRGQCYIGSVYEDGDLGNG</sequence>
<evidence type="ECO:0000313" key="1">
    <source>
        <dbReference type="EMBL" id="KAI4296220.1"/>
    </source>
</evidence>
<accession>A0ACB9KGC0</accession>
<evidence type="ECO:0000313" key="2">
    <source>
        <dbReference type="Proteomes" id="UP000828941"/>
    </source>
</evidence>
<name>A0ACB9KGC0_BAUVA</name>
<comment type="caution">
    <text evidence="1">The sequence shown here is derived from an EMBL/GenBank/DDBJ whole genome shotgun (WGS) entry which is preliminary data.</text>
</comment>
<proteinExistence type="predicted"/>
<dbReference type="EMBL" id="CM039439">
    <property type="protein sequence ID" value="KAI4296220.1"/>
    <property type="molecule type" value="Genomic_DNA"/>
</dbReference>
<dbReference type="Proteomes" id="UP000828941">
    <property type="component" value="Chromosome 14"/>
</dbReference>
<keyword evidence="2" id="KW-1185">Reference proteome</keyword>